<protein>
    <submittedName>
        <fullName evidence="1">Uncharacterized protein</fullName>
    </submittedName>
</protein>
<dbReference type="AlphaFoldDB" id="A0A7J6NPH2"/>
<evidence type="ECO:0000313" key="1">
    <source>
        <dbReference type="EMBL" id="KAF4685779.1"/>
    </source>
</evidence>
<sequence>MSSRGDPLCVARKKARHLVRLLYHKAIRRVCDLARERYADGSRGPTLAPIEGVEEDSDFGNSAKFRETQLRYTYSRIPTYLTDSEASLRTSQRSEELSLPSIDMEKSTDVGRFFDLNYQQLISERVWCDDPLVEDGTILPPIHIRATRSGMTTRSTRDQFLPVSADLYAYYTNLSTEDAASPEVSEEARHLFSSC</sequence>
<dbReference type="Proteomes" id="UP000541610">
    <property type="component" value="Unassembled WGS sequence"/>
</dbReference>
<name>A0A7J6NPH2_PEROL</name>
<gene>
    <name evidence="1" type="ORF">FOZ60_006094</name>
</gene>
<dbReference type="EMBL" id="JABANP010000249">
    <property type="protein sequence ID" value="KAF4685779.1"/>
    <property type="molecule type" value="Genomic_DNA"/>
</dbReference>
<reference evidence="1 2" key="1">
    <citation type="submission" date="2020-04" db="EMBL/GenBank/DDBJ databases">
        <title>Perkinsus olseni comparative genomics.</title>
        <authorList>
            <person name="Bogema D.R."/>
        </authorList>
    </citation>
    <scope>NUCLEOTIDE SEQUENCE [LARGE SCALE GENOMIC DNA]</scope>
    <source>
        <strain evidence="1">00978-12</strain>
    </source>
</reference>
<organism evidence="1 2">
    <name type="scientific">Perkinsus olseni</name>
    <name type="common">Perkinsus atlanticus</name>
    <dbReference type="NCBI Taxonomy" id="32597"/>
    <lineage>
        <taxon>Eukaryota</taxon>
        <taxon>Sar</taxon>
        <taxon>Alveolata</taxon>
        <taxon>Perkinsozoa</taxon>
        <taxon>Perkinsea</taxon>
        <taxon>Perkinsida</taxon>
        <taxon>Perkinsidae</taxon>
        <taxon>Perkinsus</taxon>
    </lineage>
</organism>
<comment type="caution">
    <text evidence="1">The sequence shown here is derived from an EMBL/GenBank/DDBJ whole genome shotgun (WGS) entry which is preliminary data.</text>
</comment>
<accession>A0A7J6NPH2</accession>
<proteinExistence type="predicted"/>
<evidence type="ECO:0000313" key="2">
    <source>
        <dbReference type="Proteomes" id="UP000541610"/>
    </source>
</evidence>